<dbReference type="RefSeq" id="WP_126460882.1">
    <property type="nucleotide sequence ID" value="NZ_AP018721.1"/>
</dbReference>
<gene>
    <name evidence="8" type="ORF">EDC61_11363</name>
</gene>
<keyword evidence="9" id="KW-1185">Reference proteome</keyword>
<evidence type="ECO:0000256" key="6">
    <source>
        <dbReference type="SAM" id="Phobius"/>
    </source>
</evidence>
<protein>
    <submittedName>
        <fullName evidence="8">Cytochrome b</fullName>
    </submittedName>
</protein>
<evidence type="ECO:0000256" key="1">
    <source>
        <dbReference type="ARBA" id="ARBA00004651"/>
    </source>
</evidence>
<evidence type="ECO:0000313" key="8">
    <source>
        <dbReference type="EMBL" id="TCS70909.1"/>
    </source>
</evidence>
<keyword evidence="3 6" id="KW-0812">Transmembrane</keyword>
<evidence type="ECO:0000256" key="2">
    <source>
        <dbReference type="ARBA" id="ARBA00022475"/>
    </source>
</evidence>
<dbReference type="SUPFAM" id="SSF81342">
    <property type="entry name" value="Transmembrane di-heme cytochromes"/>
    <property type="match status" value="1"/>
</dbReference>
<feature type="transmembrane region" description="Helical" evidence="6">
    <location>
        <begin position="185"/>
        <end position="202"/>
    </location>
</feature>
<feature type="transmembrane region" description="Helical" evidence="6">
    <location>
        <begin position="16"/>
        <end position="32"/>
    </location>
</feature>
<dbReference type="GO" id="GO:0005886">
    <property type="term" value="C:plasma membrane"/>
    <property type="evidence" value="ECO:0007669"/>
    <property type="project" value="UniProtKB-SubCell"/>
</dbReference>
<proteinExistence type="predicted"/>
<dbReference type="AlphaFoldDB" id="A0A4V2UQI9"/>
<feature type="domain" description="Cytochrome b561 bacterial/Ni-hydrogenase" evidence="7">
    <location>
        <begin position="9"/>
        <end position="170"/>
    </location>
</feature>
<evidence type="ECO:0000313" key="9">
    <source>
        <dbReference type="Proteomes" id="UP000295135"/>
    </source>
</evidence>
<dbReference type="Proteomes" id="UP000295135">
    <property type="component" value="Unassembled WGS sequence"/>
</dbReference>
<sequence>MADTTKVLVWDIPTRVFHWLLAAAFVGAWLTGDSERWRLIHFTLGYTLAGLIGFRLIWGLAGSRYARFRSFLFGPGKTWAYIKAMLANRPAHYLGHNPAGALAIFGLLGLGLATAGSGIAMDYELGGEWLEEFHEIAANGMLVLVLAHIAGVVLGCLQHRENLARAMVTGYKQGEAGSGIRRGHAWLGLLLAAAVAAFWAVYPSVATPPVDGGHAEEHAEHGD</sequence>
<dbReference type="PANTHER" id="PTHR30485">
    <property type="entry name" value="NI/FE-HYDROGENASE 1 B-TYPE CYTOCHROME SUBUNIT"/>
    <property type="match status" value="1"/>
</dbReference>
<accession>A0A4V2UQI9</accession>
<dbReference type="InterPro" id="IPR016174">
    <property type="entry name" value="Di-haem_cyt_TM"/>
</dbReference>
<feature type="transmembrane region" description="Helical" evidence="6">
    <location>
        <begin position="136"/>
        <end position="157"/>
    </location>
</feature>
<dbReference type="EMBL" id="SLZY01000013">
    <property type="protein sequence ID" value="TCS70909.1"/>
    <property type="molecule type" value="Genomic_DNA"/>
</dbReference>
<feature type="transmembrane region" description="Helical" evidence="6">
    <location>
        <begin position="99"/>
        <end position="121"/>
    </location>
</feature>
<dbReference type="Gene3D" id="1.20.950.20">
    <property type="entry name" value="Transmembrane di-heme cytochromes, Chain C"/>
    <property type="match status" value="1"/>
</dbReference>
<evidence type="ECO:0000256" key="5">
    <source>
        <dbReference type="ARBA" id="ARBA00023136"/>
    </source>
</evidence>
<dbReference type="GO" id="GO:0022904">
    <property type="term" value="P:respiratory electron transport chain"/>
    <property type="evidence" value="ECO:0007669"/>
    <property type="project" value="InterPro"/>
</dbReference>
<dbReference type="Pfam" id="PF01292">
    <property type="entry name" value="Ni_hydr_CYTB"/>
    <property type="match status" value="1"/>
</dbReference>
<keyword evidence="5 6" id="KW-0472">Membrane</keyword>
<keyword evidence="4 6" id="KW-1133">Transmembrane helix</keyword>
<dbReference type="PANTHER" id="PTHR30485:SF2">
    <property type="entry name" value="BLL0597 PROTEIN"/>
    <property type="match status" value="1"/>
</dbReference>
<evidence type="ECO:0000256" key="3">
    <source>
        <dbReference type="ARBA" id="ARBA00022692"/>
    </source>
</evidence>
<feature type="transmembrane region" description="Helical" evidence="6">
    <location>
        <begin position="39"/>
        <end position="58"/>
    </location>
</feature>
<reference evidence="8 9" key="1">
    <citation type="submission" date="2019-03" db="EMBL/GenBank/DDBJ databases">
        <title>Genomic Encyclopedia of Type Strains, Phase IV (KMG-IV): sequencing the most valuable type-strain genomes for metagenomic binning, comparative biology and taxonomic classification.</title>
        <authorList>
            <person name="Goeker M."/>
        </authorList>
    </citation>
    <scope>NUCLEOTIDE SEQUENCE [LARGE SCALE GENOMIC DNA]</scope>
    <source>
        <strain evidence="8 9">DSM 103923</strain>
    </source>
</reference>
<dbReference type="GO" id="GO:0009055">
    <property type="term" value="F:electron transfer activity"/>
    <property type="evidence" value="ECO:0007669"/>
    <property type="project" value="InterPro"/>
</dbReference>
<dbReference type="GO" id="GO:0020037">
    <property type="term" value="F:heme binding"/>
    <property type="evidence" value="ECO:0007669"/>
    <property type="project" value="TreeGrafter"/>
</dbReference>
<name>A0A4V2UQI9_9PROT</name>
<dbReference type="InterPro" id="IPR011577">
    <property type="entry name" value="Cyt_b561_bac/Ni-Hgenase"/>
</dbReference>
<comment type="caution">
    <text evidence="8">The sequence shown here is derived from an EMBL/GenBank/DDBJ whole genome shotgun (WGS) entry which is preliminary data.</text>
</comment>
<evidence type="ECO:0000259" key="7">
    <source>
        <dbReference type="Pfam" id="PF01292"/>
    </source>
</evidence>
<evidence type="ECO:0000256" key="4">
    <source>
        <dbReference type="ARBA" id="ARBA00022989"/>
    </source>
</evidence>
<organism evidence="8 9">
    <name type="scientific">Sulfuritortus calidifontis</name>
    <dbReference type="NCBI Taxonomy" id="1914471"/>
    <lineage>
        <taxon>Bacteria</taxon>
        <taxon>Pseudomonadati</taxon>
        <taxon>Pseudomonadota</taxon>
        <taxon>Betaproteobacteria</taxon>
        <taxon>Nitrosomonadales</taxon>
        <taxon>Thiobacillaceae</taxon>
        <taxon>Sulfuritortus</taxon>
    </lineage>
</organism>
<comment type="subcellular location">
    <subcellularLocation>
        <location evidence="1">Cell membrane</location>
        <topology evidence="1">Multi-pass membrane protein</topology>
    </subcellularLocation>
</comment>
<dbReference type="InterPro" id="IPR051542">
    <property type="entry name" value="Hydrogenase_cytochrome"/>
</dbReference>
<keyword evidence="2" id="KW-1003">Cell membrane</keyword>
<dbReference type="OrthoDB" id="196472at2"/>